<reference evidence="2 3" key="1">
    <citation type="submission" date="2018-06" db="EMBL/GenBank/DDBJ databases">
        <authorList>
            <consortium name="Pathogen Informatics"/>
            <person name="Doyle S."/>
        </authorList>
    </citation>
    <scope>NUCLEOTIDE SEQUENCE [LARGE SCALE GENOMIC DNA]</scope>
    <source>
        <strain evidence="2 3">NCTC12119</strain>
    </source>
</reference>
<gene>
    <name evidence="2" type="ORF">NCTC12119_04851</name>
</gene>
<dbReference type="Proteomes" id="UP000255528">
    <property type="component" value="Unassembled WGS sequence"/>
</dbReference>
<accession>A0A381KP96</accession>
<feature type="region of interest" description="Disordered" evidence="1">
    <location>
        <begin position="338"/>
        <end position="365"/>
    </location>
</feature>
<feature type="compositionally biased region" description="Basic and acidic residues" evidence="1">
    <location>
        <begin position="338"/>
        <end position="348"/>
    </location>
</feature>
<protein>
    <submittedName>
        <fullName evidence="2">ParB/RepB/Spo0J family partition protein</fullName>
    </submittedName>
</protein>
<dbReference type="SUPFAM" id="SSF109709">
    <property type="entry name" value="KorB DNA-binding domain-like"/>
    <property type="match status" value="1"/>
</dbReference>
<dbReference type="AlphaFoldDB" id="A0A381KP96"/>
<proteinExistence type="predicted"/>
<dbReference type="EMBL" id="UIGI01000002">
    <property type="protein sequence ID" value="SUY92822.1"/>
    <property type="molecule type" value="Genomic_DNA"/>
</dbReference>
<evidence type="ECO:0000313" key="3">
    <source>
        <dbReference type="Proteomes" id="UP000255528"/>
    </source>
</evidence>
<sequence length="365" mass="40573">METLKTANNANVTSKFSNTTGSGKVISTLKQFRDVNLGLCQSAPDFNAFLIDPTIVAITPGFNTREMGMGEEYYLLPEVAEHIHNIKMAYINGDYVEPIKVVIVDGVVTVRQGHCRLHAAREAVSEGHQITFLCNQLKMDEVDAEMQTLNGNKGMALSPVAIGASYLRLINTLGGMTLESLAIRENRQVSSIRQMMRLPGLPVELKKYIHSGVVSYFFVLELVDSLGESKAIDHIRTQLEVLQASADRGIKVPRSSNGALRVRPSTIKSPRVPPTLATQAVESIKMLNEQFFPQLKDVDFTTLDSDKEITINISLKTLNMFQTVRDTISDVAAKQLRKEERKRLKVQDESEPESDDQQEHDQTAA</sequence>
<name>A0A381KP96_9ENTR</name>
<organism evidence="2 3">
    <name type="scientific">Buttiauxella agrestis</name>
    <dbReference type="NCBI Taxonomy" id="82977"/>
    <lineage>
        <taxon>Bacteria</taxon>
        <taxon>Pseudomonadati</taxon>
        <taxon>Pseudomonadota</taxon>
        <taxon>Gammaproteobacteria</taxon>
        <taxon>Enterobacterales</taxon>
        <taxon>Enterobacteriaceae</taxon>
        <taxon>Buttiauxella</taxon>
    </lineage>
</organism>
<dbReference type="RefSeq" id="WP_115632060.1">
    <property type="nucleotide sequence ID" value="NZ_UIGI01000002.1"/>
</dbReference>
<evidence type="ECO:0000313" key="2">
    <source>
        <dbReference type="EMBL" id="SUY92822.1"/>
    </source>
</evidence>
<evidence type="ECO:0000256" key="1">
    <source>
        <dbReference type="SAM" id="MobiDB-lite"/>
    </source>
</evidence>